<evidence type="ECO:0000313" key="11">
    <source>
        <dbReference type="Proteomes" id="UP001447188"/>
    </source>
</evidence>
<dbReference type="InterPro" id="IPR051615">
    <property type="entry name" value="Transcr_Regulatory_Elem"/>
</dbReference>
<evidence type="ECO:0000256" key="2">
    <source>
        <dbReference type="ARBA" id="ARBA00022723"/>
    </source>
</evidence>
<dbReference type="EMBL" id="JBBBZM010000034">
    <property type="protein sequence ID" value="KAL0637477.1"/>
    <property type="molecule type" value="Genomic_DNA"/>
</dbReference>
<accession>A0ABR3GNI3</accession>
<keyword evidence="2" id="KW-0479">Metal-binding</keyword>
<dbReference type="Pfam" id="PF04082">
    <property type="entry name" value="Fungal_trans"/>
    <property type="match status" value="1"/>
</dbReference>
<dbReference type="PANTHER" id="PTHR31313:SF81">
    <property type="entry name" value="TY1 ENHANCER ACTIVATOR"/>
    <property type="match status" value="1"/>
</dbReference>
<sequence>MSRRLLPKPSFASVSSADENRVTKPLDRRAKRNCVATACMPCRKRRSKCDGQTPCAACLANDKSECFYDKESDGRRSGTLKKHVNELSSDNSNLRCILGTLQYSSDDYVRSIIYRLREKEDIGAIAKFIKDYPPRSGEEPISKELGAELVQGQVLETGIESGAGPYESPGSAGIGSSSGYLGSSEHEGWQPYDRGTNHNSSASPSTDSPPPNADTRLIIRSWTRVTDDIEFIHHLLQLYFDWQHNSFPVFSRRRFLEDLISGRSRFCSDLLLNAILSMGCAFSDRPEARTNPRDPLTAGNHFFAEVERLLDLEEGDSKITTIQALAILSVRECGYLRDVKGWMYGSVALRALSEPRYRDGGNLELDDPELEVWRVTYWGLFCLDMYAFYLMVSWSLILARLPQLSGEVWPLPQTNYETEQDLSEYSELEASWLSTGQSTRVHEAFLEFIKLSEISRDITYAFYGPATPGEGVTPKKLIRFHKRLCMWKCELPDDLNLQLANNTPQCFHIHMCLRATTIMLFRPFQKVQVNGLGKDLPMAICKRAAKELVNMAHKYRVELGLRQHMLVTSHYVFLASQTLLLDLPAEMEDLNRGLCILTETKNTWPGGGLGLFALPMISHQWDIELPKETRAILDVLTETERRNMASTAWFSAREEEVSVITSDFLEYWEKAFSNM</sequence>
<dbReference type="Gene3D" id="4.10.240.10">
    <property type="entry name" value="Zn(2)-C6 fungal-type DNA-binding domain"/>
    <property type="match status" value="1"/>
</dbReference>
<feature type="domain" description="Zn(2)-C6 fungal-type" evidence="9">
    <location>
        <begin position="38"/>
        <end position="68"/>
    </location>
</feature>
<proteinExistence type="predicted"/>
<evidence type="ECO:0000256" key="4">
    <source>
        <dbReference type="ARBA" id="ARBA00023015"/>
    </source>
</evidence>
<evidence type="ECO:0000256" key="5">
    <source>
        <dbReference type="ARBA" id="ARBA00023125"/>
    </source>
</evidence>
<evidence type="ECO:0000259" key="9">
    <source>
        <dbReference type="PROSITE" id="PS50048"/>
    </source>
</evidence>
<dbReference type="SMART" id="SM00066">
    <property type="entry name" value="GAL4"/>
    <property type="match status" value="1"/>
</dbReference>
<dbReference type="InterPro" id="IPR036864">
    <property type="entry name" value="Zn2-C6_fun-type_DNA-bd_sf"/>
</dbReference>
<keyword evidence="5" id="KW-0238">DNA-binding</keyword>
<keyword evidence="3" id="KW-0862">Zinc</keyword>
<keyword evidence="6" id="KW-0804">Transcription</keyword>
<comment type="subcellular location">
    <subcellularLocation>
        <location evidence="1">Nucleus</location>
    </subcellularLocation>
</comment>
<dbReference type="Proteomes" id="UP001447188">
    <property type="component" value="Unassembled WGS sequence"/>
</dbReference>
<dbReference type="CDD" id="cd12148">
    <property type="entry name" value="fungal_TF_MHR"/>
    <property type="match status" value="1"/>
</dbReference>
<comment type="caution">
    <text evidence="10">The sequence shown here is derived from an EMBL/GenBank/DDBJ whole genome shotgun (WGS) entry which is preliminary data.</text>
</comment>
<evidence type="ECO:0000256" key="1">
    <source>
        <dbReference type="ARBA" id="ARBA00004123"/>
    </source>
</evidence>
<evidence type="ECO:0000256" key="6">
    <source>
        <dbReference type="ARBA" id="ARBA00023163"/>
    </source>
</evidence>
<evidence type="ECO:0000313" key="10">
    <source>
        <dbReference type="EMBL" id="KAL0637477.1"/>
    </source>
</evidence>
<reference evidence="10 11" key="1">
    <citation type="submission" date="2024-02" db="EMBL/GenBank/DDBJ databases">
        <title>Discinaceae phylogenomics.</title>
        <authorList>
            <person name="Dirks A.C."/>
            <person name="James T.Y."/>
        </authorList>
    </citation>
    <scope>NUCLEOTIDE SEQUENCE [LARGE SCALE GENOMIC DNA]</scope>
    <source>
        <strain evidence="10 11">ACD0624</strain>
    </source>
</reference>
<dbReference type="PROSITE" id="PS50048">
    <property type="entry name" value="ZN2_CY6_FUNGAL_2"/>
    <property type="match status" value="1"/>
</dbReference>
<keyword evidence="7" id="KW-0539">Nucleus</keyword>
<feature type="region of interest" description="Disordered" evidence="8">
    <location>
        <begin position="159"/>
        <end position="214"/>
    </location>
</feature>
<protein>
    <recommendedName>
        <fullName evidence="9">Zn(2)-C6 fungal-type domain-containing protein</fullName>
    </recommendedName>
</protein>
<organism evidence="10 11">
    <name type="scientific">Discina gigas</name>
    <dbReference type="NCBI Taxonomy" id="1032678"/>
    <lineage>
        <taxon>Eukaryota</taxon>
        <taxon>Fungi</taxon>
        <taxon>Dikarya</taxon>
        <taxon>Ascomycota</taxon>
        <taxon>Pezizomycotina</taxon>
        <taxon>Pezizomycetes</taxon>
        <taxon>Pezizales</taxon>
        <taxon>Discinaceae</taxon>
        <taxon>Discina</taxon>
    </lineage>
</organism>
<name>A0ABR3GNI3_9PEZI</name>
<gene>
    <name evidence="10" type="ORF">Q9L58_003532</name>
</gene>
<feature type="region of interest" description="Disordered" evidence="8">
    <location>
        <begin position="1"/>
        <end position="22"/>
    </location>
</feature>
<dbReference type="Pfam" id="PF00172">
    <property type="entry name" value="Zn_clus"/>
    <property type="match status" value="1"/>
</dbReference>
<dbReference type="PANTHER" id="PTHR31313">
    <property type="entry name" value="TY1 ENHANCER ACTIVATOR"/>
    <property type="match status" value="1"/>
</dbReference>
<evidence type="ECO:0000256" key="8">
    <source>
        <dbReference type="SAM" id="MobiDB-lite"/>
    </source>
</evidence>
<feature type="compositionally biased region" description="Low complexity" evidence="8">
    <location>
        <begin position="167"/>
        <end position="183"/>
    </location>
</feature>
<dbReference type="InterPro" id="IPR001138">
    <property type="entry name" value="Zn2Cys6_DnaBD"/>
</dbReference>
<dbReference type="InterPro" id="IPR007219">
    <property type="entry name" value="XnlR_reg_dom"/>
</dbReference>
<keyword evidence="4" id="KW-0805">Transcription regulation</keyword>
<evidence type="ECO:0000256" key="3">
    <source>
        <dbReference type="ARBA" id="ARBA00022833"/>
    </source>
</evidence>
<dbReference type="SUPFAM" id="SSF57701">
    <property type="entry name" value="Zn2/Cys6 DNA-binding domain"/>
    <property type="match status" value="1"/>
</dbReference>
<dbReference type="CDD" id="cd00067">
    <property type="entry name" value="GAL4"/>
    <property type="match status" value="1"/>
</dbReference>
<keyword evidence="11" id="KW-1185">Reference proteome</keyword>
<evidence type="ECO:0000256" key="7">
    <source>
        <dbReference type="ARBA" id="ARBA00023242"/>
    </source>
</evidence>
<dbReference type="PROSITE" id="PS00463">
    <property type="entry name" value="ZN2_CY6_FUNGAL_1"/>
    <property type="match status" value="1"/>
</dbReference>